<sequence>MKKKLGVLIAMVGTVLTLAACGSTPQSQFLEQMEKVSNTKNNAGTLEMSIADLELAQGTTDDAANNAMMGMVMSSVKGMKLTADYQTDSKTPENFSLNMKINAMGTEIPMEMIGSIGDKPKMYMSTDVMSSVMELAQAFGGTNVPSIPGLDQLKGKYIDVMGLQQATAKTKTDADVKEMKNAQEFSKAYQKEVAAYIKGLDKTSFTKKDDVISHTFTKKELSDIVNLSQKTAKSDKKFASYVTDEDVDFDELLKELKDLSLTVKANTKTNGTKIRALVSLKEGTAGLKSITLDMVMSSKSEKATVKMPAKGDIISEDEMSELMTPEASVQLSDEEFKTILDSYKKVKDELSDDEKTELLDQAKIILTEAQYKELEAAIK</sequence>
<evidence type="ECO:0008006" key="4">
    <source>
        <dbReference type="Google" id="ProtNLM"/>
    </source>
</evidence>
<evidence type="ECO:0000313" key="2">
    <source>
        <dbReference type="EMBL" id="MBP1044073.1"/>
    </source>
</evidence>
<dbReference type="EMBL" id="JAEEGA010000022">
    <property type="protein sequence ID" value="MBP1044073.1"/>
    <property type="molecule type" value="Genomic_DNA"/>
</dbReference>
<gene>
    <name evidence="2" type="ORF">I6N95_23980</name>
</gene>
<feature type="chain" id="PRO_5038799090" description="Lipoprotein" evidence="1">
    <location>
        <begin position="20"/>
        <end position="379"/>
    </location>
</feature>
<protein>
    <recommendedName>
        <fullName evidence="4">Lipoprotein</fullName>
    </recommendedName>
</protein>
<feature type="signal peptide" evidence="1">
    <location>
        <begin position="1"/>
        <end position="19"/>
    </location>
</feature>
<dbReference type="Proteomes" id="UP000674938">
    <property type="component" value="Unassembled WGS sequence"/>
</dbReference>
<organism evidence="2 3">
    <name type="scientific">Vagococcus allomyrinae</name>
    <dbReference type="NCBI Taxonomy" id="2794353"/>
    <lineage>
        <taxon>Bacteria</taxon>
        <taxon>Bacillati</taxon>
        <taxon>Bacillota</taxon>
        <taxon>Bacilli</taxon>
        <taxon>Lactobacillales</taxon>
        <taxon>Enterococcaceae</taxon>
        <taxon>Vagococcus</taxon>
    </lineage>
</organism>
<dbReference type="AlphaFoldDB" id="A0A940PHK6"/>
<proteinExistence type="predicted"/>
<dbReference type="PROSITE" id="PS51257">
    <property type="entry name" value="PROKAR_LIPOPROTEIN"/>
    <property type="match status" value="1"/>
</dbReference>
<evidence type="ECO:0000313" key="3">
    <source>
        <dbReference type="Proteomes" id="UP000674938"/>
    </source>
</evidence>
<accession>A0A940PHK6</accession>
<evidence type="ECO:0000256" key="1">
    <source>
        <dbReference type="SAM" id="SignalP"/>
    </source>
</evidence>
<comment type="caution">
    <text evidence="2">The sequence shown here is derived from an EMBL/GenBank/DDBJ whole genome shotgun (WGS) entry which is preliminary data.</text>
</comment>
<keyword evidence="1" id="KW-0732">Signal</keyword>
<keyword evidence="3" id="KW-1185">Reference proteome</keyword>
<dbReference type="RefSeq" id="WP_209532217.1">
    <property type="nucleotide sequence ID" value="NZ_JAEEGA010000022.1"/>
</dbReference>
<name>A0A940PHK6_9ENTE</name>
<reference evidence="2" key="1">
    <citation type="submission" date="2020-12" db="EMBL/GenBank/DDBJ databases">
        <title>Vagococcus allomyrinae sp. nov. and Enterococcus lavae sp. nov., isolated from the larvae of Allomyrina dichotoma.</title>
        <authorList>
            <person name="Lee S.D."/>
        </authorList>
    </citation>
    <scope>NUCLEOTIDE SEQUENCE</scope>
    <source>
        <strain evidence="2">BWB3-3</strain>
    </source>
</reference>